<evidence type="ECO:0000313" key="2">
    <source>
        <dbReference type="EMBL" id="MCB7482556.1"/>
    </source>
</evidence>
<gene>
    <name evidence="2" type="ORF">LGQ90_14900</name>
</gene>
<keyword evidence="3" id="KW-1185">Reference proteome</keyword>
<evidence type="ECO:0000313" key="3">
    <source>
        <dbReference type="Proteomes" id="UP001139414"/>
    </source>
</evidence>
<evidence type="ECO:0000256" key="1">
    <source>
        <dbReference type="SAM" id="Phobius"/>
    </source>
</evidence>
<organism evidence="2 3">
    <name type="scientific">Christiangramia sediminis</name>
    <dbReference type="NCBI Taxonomy" id="2881336"/>
    <lineage>
        <taxon>Bacteria</taxon>
        <taxon>Pseudomonadati</taxon>
        <taxon>Bacteroidota</taxon>
        <taxon>Flavobacteriia</taxon>
        <taxon>Flavobacteriales</taxon>
        <taxon>Flavobacteriaceae</taxon>
        <taxon>Christiangramia</taxon>
    </lineage>
</organism>
<keyword evidence="1" id="KW-1133">Transmembrane helix</keyword>
<sequence length="84" mass="9974">MKFKSIISTRAFWKSVFWLGLSFLVLYNVITIFFEYGEFDFVRFFEERTGDGKLIRFVIGQLLAAFMYGFILAFGQFRGKEKKN</sequence>
<protein>
    <submittedName>
        <fullName evidence="2">Uncharacterized protein</fullName>
    </submittedName>
</protein>
<proteinExistence type="predicted"/>
<dbReference type="EMBL" id="JAJBZG010000005">
    <property type="protein sequence ID" value="MCB7482556.1"/>
    <property type="molecule type" value="Genomic_DNA"/>
</dbReference>
<keyword evidence="1" id="KW-0812">Transmembrane</keyword>
<feature type="transmembrane region" description="Helical" evidence="1">
    <location>
        <begin position="54"/>
        <end position="74"/>
    </location>
</feature>
<dbReference type="Proteomes" id="UP001139414">
    <property type="component" value="Unassembled WGS sequence"/>
</dbReference>
<dbReference type="AlphaFoldDB" id="A0A9X1RYP6"/>
<name>A0A9X1RYP6_9FLAO</name>
<dbReference type="RefSeq" id="WP_229342358.1">
    <property type="nucleotide sequence ID" value="NZ_JAJBZG010000005.1"/>
</dbReference>
<accession>A0A9X1RYP6</accession>
<keyword evidence="1" id="KW-0472">Membrane</keyword>
<comment type="caution">
    <text evidence="2">The sequence shown here is derived from an EMBL/GenBank/DDBJ whole genome shotgun (WGS) entry which is preliminary data.</text>
</comment>
<feature type="transmembrane region" description="Helical" evidence="1">
    <location>
        <begin position="12"/>
        <end position="34"/>
    </location>
</feature>
<reference evidence="2" key="1">
    <citation type="submission" date="2021-10" db="EMBL/GenBank/DDBJ databases">
        <title>Gramella sp. ASW11-100T, isolated from marine sediment.</title>
        <authorList>
            <person name="Xia C."/>
        </authorList>
    </citation>
    <scope>NUCLEOTIDE SEQUENCE</scope>
    <source>
        <strain evidence="2">ASW11-100</strain>
    </source>
</reference>